<dbReference type="InterPro" id="IPR000719">
    <property type="entry name" value="Prot_kinase_dom"/>
</dbReference>
<evidence type="ECO:0000256" key="22">
    <source>
        <dbReference type="PROSITE-ProRule" id="PRU10141"/>
    </source>
</evidence>
<dbReference type="Pfam" id="PF00069">
    <property type="entry name" value="Pkinase"/>
    <property type="match status" value="1"/>
</dbReference>
<keyword evidence="9" id="KW-0808">Transferase</keyword>
<evidence type="ECO:0000256" key="16">
    <source>
        <dbReference type="ARBA" id="ARBA00022989"/>
    </source>
</evidence>
<evidence type="ECO:0000256" key="20">
    <source>
        <dbReference type="ARBA" id="ARBA00047899"/>
    </source>
</evidence>
<dbReference type="InterPro" id="IPR051809">
    <property type="entry name" value="Plant_receptor-like_S/T_kinase"/>
</dbReference>
<dbReference type="PROSITE" id="PS00108">
    <property type="entry name" value="PROTEIN_KINASE_ST"/>
    <property type="match status" value="1"/>
</dbReference>
<dbReference type="PROSITE" id="PS50011">
    <property type="entry name" value="PROTEIN_KINASE_DOM"/>
    <property type="match status" value="1"/>
</dbReference>
<keyword evidence="15 22" id="KW-0067">ATP-binding</keyword>
<evidence type="ECO:0000259" key="24">
    <source>
        <dbReference type="PROSITE" id="PS50011"/>
    </source>
</evidence>
<dbReference type="InterPro" id="IPR013210">
    <property type="entry name" value="LRR_N_plant-typ"/>
</dbReference>
<evidence type="ECO:0000256" key="21">
    <source>
        <dbReference type="ARBA" id="ARBA00048679"/>
    </source>
</evidence>
<dbReference type="FunFam" id="3.30.200.20:FF:000432">
    <property type="entry name" value="LRR receptor-like serine/threonine-protein kinase EFR"/>
    <property type="match status" value="1"/>
</dbReference>
<dbReference type="Pfam" id="PF08263">
    <property type="entry name" value="LRRNT_2"/>
    <property type="match status" value="1"/>
</dbReference>
<feature type="transmembrane region" description="Helical" evidence="23">
    <location>
        <begin position="673"/>
        <end position="697"/>
    </location>
</feature>
<evidence type="ECO:0000256" key="14">
    <source>
        <dbReference type="ARBA" id="ARBA00022777"/>
    </source>
</evidence>
<dbReference type="GO" id="GO:0005886">
    <property type="term" value="C:plasma membrane"/>
    <property type="evidence" value="ECO:0007669"/>
    <property type="project" value="UniProtKB-SubCell"/>
</dbReference>
<feature type="transmembrane region" description="Helical" evidence="23">
    <location>
        <begin position="12"/>
        <end position="36"/>
    </location>
</feature>
<keyword evidence="14" id="KW-0418">Kinase</keyword>
<protein>
    <recommendedName>
        <fullName evidence="4">non-specific serine/threonine protein kinase</fullName>
        <ecNumber evidence="4">2.7.11.1</ecNumber>
    </recommendedName>
</protein>
<evidence type="ECO:0000313" key="25">
    <source>
        <dbReference type="EMBL" id="KAK4566968.1"/>
    </source>
</evidence>
<evidence type="ECO:0000256" key="7">
    <source>
        <dbReference type="ARBA" id="ARBA00022553"/>
    </source>
</evidence>
<evidence type="ECO:0000256" key="5">
    <source>
        <dbReference type="ARBA" id="ARBA00022475"/>
    </source>
</evidence>
<keyword evidence="8" id="KW-0433">Leucine-rich repeat</keyword>
<keyword evidence="17 23" id="KW-0472">Membrane</keyword>
<evidence type="ECO:0000256" key="2">
    <source>
        <dbReference type="ARBA" id="ARBA00004479"/>
    </source>
</evidence>
<sequence>MEMKRQERKSPVAAMSLSLLCSIHFPAILLLFGVLLHVKTLAVFGDSTGTTSYVGGNETDHQALLAFKRKITHDPRNVFSSWNDSNHFCDWEGVTCGRKHRRVTILDLQTKGLVGSLSPNIGNLSFIREILLANNTIGGKIPDEVGRLFRLQVLWLSNNSLKGEIPANLSHCSNLKILRVGINNLVGSIPAELASLSKLEVLIFGNNNLTGRIPPFIGNFSSLQLFSVAKNVLGGDIPDAFGQLRSLNSLGLGENKLSGLIPLSLYNLSSIIVFSMPTNELSGSFPTELFLNLPLLQWFQIYDNQFTGSLPISLSNASELKFFEVDRNNFTGKLLVNFGGLQRLDLLSISTNNLGSGDDDEMNFFPSLANCSNLQKLNLEENQFEGMLPNVFGNHSTQLTIFAISKNLIFGEIPSWMGNLVNLNYLWMHDNKFTGTIPSGIGNLQKLQRFSLSNNRLSGRLPITLGNLSLINELHLDNNRLEGTIPSGIGNCQNLLLLNLSQNKLSGTIPKQIFAISSLSISVNLAGNFFTGSLPPEVQNLVHLMELDISDNKLFGKIPSSLGSCTSLEFLYMKRNFFQGEIPTSLSSLRGLQVMDLSQNNLSSQIPSFLEKLFLKNLNLSFNDFQGEVPTKGVFANSSAISLLGNSRLCGGISELMFPKCLTKEEKKTKWPLALKVVISMACVILIVTIVSFFLFYRHKNQRKDNPLESSLRQSLLKVSYQMLLKATNGFSSTNLIGVGGFGSVYKGILGEDESIVAVKVLNIQHRGASKSFISECEALKNIRHRNLVKIITSCSSVDFHGNDFKALVYEFMPNGSLENWLHMDLETNTRQVDIPNLTLVQRISIAIDVACALDYLHHRCPMPIVHCDLKPSNILFDCDMVAHIGDFGLAKFLLELTNLKQSDSIGIRGTIGYTPPEYGVGCDVSTKGDVYSYGILLLEMITGKRPTNPMFEGGLNLHNYASMALPNRVMKISDPKLLNNADEVIQKHNCGDADRTEECLISMVKIGVSCSMELPQERWDIIKALSELYLVRDILHGAKDLAPRS</sequence>
<dbReference type="SUPFAM" id="SSF52058">
    <property type="entry name" value="L domain-like"/>
    <property type="match status" value="2"/>
</dbReference>
<dbReference type="FunFam" id="3.80.10.10:FF:000288">
    <property type="entry name" value="LRR receptor-like serine/threonine-protein kinase EFR"/>
    <property type="match status" value="1"/>
</dbReference>
<dbReference type="FunFam" id="3.80.10.10:FF:000095">
    <property type="entry name" value="LRR receptor-like serine/threonine-protein kinase GSO1"/>
    <property type="match status" value="1"/>
</dbReference>
<dbReference type="Proteomes" id="UP001324115">
    <property type="component" value="Unassembled WGS sequence"/>
</dbReference>
<evidence type="ECO:0000256" key="18">
    <source>
        <dbReference type="ARBA" id="ARBA00023170"/>
    </source>
</evidence>
<evidence type="ECO:0000256" key="1">
    <source>
        <dbReference type="ARBA" id="ARBA00004162"/>
    </source>
</evidence>
<dbReference type="PROSITE" id="PS00107">
    <property type="entry name" value="PROTEIN_KINASE_ATP"/>
    <property type="match status" value="1"/>
</dbReference>
<dbReference type="EC" id="2.7.11.1" evidence="4"/>
<evidence type="ECO:0000256" key="17">
    <source>
        <dbReference type="ARBA" id="ARBA00023136"/>
    </source>
</evidence>
<dbReference type="GO" id="GO:0004674">
    <property type="term" value="F:protein serine/threonine kinase activity"/>
    <property type="evidence" value="ECO:0007669"/>
    <property type="project" value="UniProtKB-KW"/>
</dbReference>
<dbReference type="SMART" id="SM00369">
    <property type="entry name" value="LRR_TYP"/>
    <property type="match status" value="8"/>
</dbReference>
<keyword evidence="11" id="KW-0732">Signal</keyword>
<name>A0AAN7EAD5_QUERU</name>
<gene>
    <name evidence="25" type="ORF">RGQ29_002996</name>
</gene>
<comment type="similarity">
    <text evidence="3">Belongs to the protein kinase superfamily. Ser/Thr protein kinase family.</text>
</comment>
<evidence type="ECO:0000256" key="13">
    <source>
        <dbReference type="ARBA" id="ARBA00022741"/>
    </source>
</evidence>
<proteinExistence type="inferred from homology"/>
<feature type="domain" description="Protein kinase" evidence="24">
    <location>
        <begin position="731"/>
        <end position="1031"/>
    </location>
</feature>
<comment type="catalytic activity">
    <reaction evidence="21">
        <text>L-seryl-[protein] + ATP = O-phospho-L-seryl-[protein] + ADP + H(+)</text>
        <dbReference type="Rhea" id="RHEA:17989"/>
        <dbReference type="Rhea" id="RHEA-COMP:9863"/>
        <dbReference type="Rhea" id="RHEA-COMP:11604"/>
        <dbReference type="ChEBI" id="CHEBI:15378"/>
        <dbReference type="ChEBI" id="CHEBI:29999"/>
        <dbReference type="ChEBI" id="CHEBI:30616"/>
        <dbReference type="ChEBI" id="CHEBI:83421"/>
        <dbReference type="ChEBI" id="CHEBI:456216"/>
        <dbReference type="EC" id="2.7.11.1"/>
    </reaction>
</comment>
<dbReference type="InterPro" id="IPR032675">
    <property type="entry name" value="LRR_dom_sf"/>
</dbReference>
<feature type="binding site" evidence="22">
    <location>
        <position position="760"/>
    </location>
    <ligand>
        <name>ATP</name>
        <dbReference type="ChEBI" id="CHEBI:30616"/>
    </ligand>
</feature>
<comment type="caution">
    <text evidence="25">The sequence shown here is derived from an EMBL/GenBank/DDBJ whole genome shotgun (WGS) entry which is preliminary data.</text>
</comment>
<evidence type="ECO:0000256" key="8">
    <source>
        <dbReference type="ARBA" id="ARBA00022614"/>
    </source>
</evidence>
<evidence type="ECO:0000256" key="10">
    <source>
        <dbReference type="ARBA" id="ARBA00022692"/>
    </source>
</evidence>
<evidence type="ECO:0000256" key="23">
    <source>
        <dbReference type="SAM" id="Phobius"/>
    </source>
</evidence>
<dbReference type="Gene3D" id="3.80.10.10">
    <property type="entry name" value="Ribonuclease Inhibitor"/>
    <property type="match status" value="3"/>
</dbReference>
<keyword evidence="26" id="KW-1185">Reference proteome</keyword>
<dbReference type="Gene3D" id="3.30.200.20">
    <property type="entry name" value="Phosphorylase Kinase, domain 1"/>
    <property type="match status" value="1"/>
</dbReference>
<keyword evidence="5" id="KW-1003">Cell membrane</keyword>
<keyword evidence="10 23" id="KW-0812">Transmembrane</keyword>
<dbReference type="InterPro" id="IPR003591">
    <property type="entry name" value="Leu-rich_rpt_typical-subtyp"/>
</dbReference>
<evidence type="ECO:0000256" key="4">
    <source>
        <dbReference type="ARBA" id="ARBA00012513"/>
    </source>
</evidence>
<keyword evidence="18" id="KW-0675">Receptor</keyword>
<comment type="subcellular location">
    <subcellularLocation>
        <location evidence="1">Cell membrane</location>
        <topology evidence="1">Single-pass membrane protein</topology>
    </subcellularLocation>
    <subcellularLocation>
        <location evidence="2">Membrane</location>
        <topology evidence="2">Single-pass type I membrane protein</topology>
    </subcellularLocation>
</comment>
<dbReference type="Pfam" id="PF00560">
    <property type="entry name" value="LRR_1"/>
    <property type="match status" value="8"/>
</dbReference>
<dbReference type="SUPFAM" id="SSF56112">
    <property type="entry name" value="Protein kinase-like (PK-like)"/>
    <property type="match status" value="1"/>
</dbReference>
<keyword evidence="13 22" id="KW-0547">Nucleotide-binding</keyword>
<dbReference type="GO" id="GO:0005524">
    <property type="term" value="F:ATP binding"/>
    <property type="evidence" value="ECO:0007669"/>
    <property type="project" value="UniProtKB-UniRule"/>
</dbReference>
<dbReference type="SMART" id="SM00220">
    <property type="entry name" value="S_TKc"/>
    <property type="match status" value="1"/>
</dbReference>
<dbReference type="InterPro" id="IPR011009">
    <property type="entry name" value="Kinase-like_dom_sf"/>
</dbReference>
<evidence type="ECO:0000256" key="15">
    <source>
        <dbReference type="ARBA" id="ARBA00022840"/>
    </source>
</evidence>
<evidence type="ECO:0000256" key="3">
    <source>
        <dbReference type="ARBA" id="ARBA00008684"/>
    </source>
</evidence>
<dbReference type="AlphaFoldDB" id="A0AAN7EAD5"/>
<evidence type="ECO:0000256" key="9">
    <source>
        <dbReference type="ARBA" id="ARBA00022679"/>
    </source>
</evidence>
<reference evidence="25 26" key="1">
    <citation type="journal article" date="2023" name="G3 (Bethesda)">
        <title>A haplotype-resolved chromosome-scale genome for Quercus rubra L. provides insights into the genetics of adaptive traits for red oak species.</title>
        <authorList>
            <person name="Kapoor B."/>
            <person name="Jenkins J."/>
            <person name="Schmutz J."/>
            <person name="Zhebentyayeva T."/>
            <person name="Kuelheim C."/>
            <person name="Coggeshall M."/>
            <person name="Heim C."/>
            <person name="Lasky J.R."/>
            <person name="Leites L."/>
            <person name="Islam-Faridi N."/>
            <person name="Romero-Severson J."/>
            <person name="DeLeo V.L."/>
            <person name="Lucas S.M."/>
            <person name="Lazic D."/>
            <person name="Gailing O."/>
            <person name="Carlson J."/>
            <person name="Staton M."/>
        </authorList>
    </citation>
    <scope>NUCLEOTIDE SEQUENCE [LARGE SCALE GENOMIC DNA]</scope>
    <source>
        <strain evidence="25">Pseudo-F2</strain>
    </source>
</reference>
<dbReference type="PANTHER" id="PTHR27008">
    <property type="entry name" value="OS04G0122200 PROTEIN"/>
    <property type="match status" value="1"/>
</dbReference>
<evidence type="ECO:0000256" key="12">
    <source>
        <dbReference type="ARBA" id="ARBA00022737"/>
    </source>
</evidence>
<accession>A0AAN7EAD5</accession>
<organism evidence="25 26">
    <name type="scientific">Quercus rubra</name>
    <name type="common">Northern red oak</name>
    <name type="synonym">Quercus borealis</name>
    <dbReference type="NCBI Taxonomy" id="3512"/>
    <lineage>
        <taxon>Eukaryota</taxon>
        <taxon>Viridiplantae</taxon>
        <taxon>Streptophyta</taxon>
        <taxon>Embryophyta</taxon>
        <taxon>Tracheophyta</taxon>
        <taxon>Spermatophyta</taxon>
        <taxon>Magnoliopsida</taxon>
        <taxon>eudicotyledons</taxon>
        <taxon>Gunneridae</taxon>
        <taxon>Pentapetalae</taxon>
        <taxon>rosids</taxon>
        <taxon>fabids</taxon>
        <taxon>Fagales</taxon>
        <taxon>Fagaceae</taxon>
        <taxon>Quercus</taxon>
    </lineage>
</organism>
<comment type="catalytic activity">
    <reaction evidence="20">
        <text>L-threonyl-[protein] + ATP = O-phospho-L-threonyl-[protein] + ADP + H(+)</text>
        <dbReference type="Rhea" id="RHEA:46608"/>
        <dbReference type="Rhea" id="RHEA-COMP:11060"/>
        <dbReference type="Rhea" id="RHEA-COMP:11605"/>
        <dbReference type="ChEBI" id="CHEBI:15378"/>
        <dbReference type="ChEBI" id="CHEBI:30013"/>
        <dbReference type="ChEBI" id="CHEBI:30616"/>
        <dbReference type="ChEBI" id="CHEBI:61977"/>
        <dbReference type="ChEBI" id="CHEBI:456216"/>
        <dbReference type="EC" id="2.7.11.1"/>
    </reaction>
</comment>
<evidence type="ECO:0000313" key="26">
    <source>
        <dbReference type="Proteomes" id="UP001324115"/>
    </source>
</evidence>
<keyword evidence="6" id="KW-0723">Serine/threonine-protein kinase</keyword>
<keyword evidence="19" id="KW-0325">Glycoprotein</keyword>
<dbReference type="InterPro" id="IPR017441">
    <property type="entry name" value="Protein_kinase_ATP_BS"/>
</dbReference>
<evidence type="ECO:0000256" key="19">
    <source>
        <dbReference type="ARBA" id="ARBA00023180"/>
    </source>
</evidence>
<dbReference type="InterPro" id="IPR001611">
    <property type="entry name" value="Leu-rich_rpt"/>
</dbReference>
<evidence type="ECO:0000256" key="6">
    <source>
        <dbReference type="ARBA" id="ARBA00022527"/>
    </source>
</evidence>
<keyword evidence="12" id="KW-0677">Repeat</keyword>
<dbReference type="EMBL" id="JAXUIC010000010">
    <property type="protein sequence ID" value="KAK4566968.1"/>
    <property type="molecule type" value="Genomic_DNA"/>
</dbReference>
<dbReference type="InterPro" id="IPR008271">
    <property type="entry name" value="Ser/Thr_kinase_AS"/>
</dbReference>
<dbReference type="FunFam" id="1.10.510.10:FF:000358">
    <property type="entry name" value="Putative leucine-rich repeat receptor-like serine/threonine-protein kinase"/>
    <property type="match status" value="1"/>
</dbReference>
<dbReference type="Gene3D" id="1.10.510.10">
    <property type="entry name" value="Transferase(Phosphotransferase) domain 1"/>
    <property type="match status" value="1"/>
</dbReference>
<evidence type="ECO:0000256" key="11">
    <source>
        <dbReference type="ARBA" id="ARBA00022729"/>
    </source>
</evidence>
<dbReference type="PANTHER" id="PTHR27008:SF596">
    <property type="entry name" value="OS02G0215500 PROTEIN"/>
    <property type="match status" value="1"/>
</dbReference>
<keyword evidence="16 23" id="KW-1133">Transmembrane helix</keyword>
<keyword evidence="7" id="KW-0597">Phosphoprotein</keyword>